<dbReference type="PROSITE" id="PS50088">
    <property type="entry name" value="ANK_REPEAT"/>
    <property type="match status" value="7"/>
</dbReference>
<organism evidence="4 5">
    <name type="scientific">Elysia marginata</name>
    <dbReference type="NCBI Taxonomy" id="1093978"/>
    <lineage>
        <taxon>Eukaryota</taxon>
        <taxon>Metazoa</taxon>
        <taxon>Spiralia</taxon>
        <taxon>Lophotrochozoa</taxon>
        <taxon>Mollusca</taxon>
        <taxon>Gastropoda</taxon>
        <taxon>Heterobranchia</taxon>
        <taxon>Euthyneura</taxon>
        <taxon>Panpulmonata</taxon>
        <taxon>Sacoglossa</taxon>
        <taxon>Placobranchoidea</taxon>
        <taxon>Plakobranchidae</taxon>
        <taxon>Elysia</taxon>
    </lineage>
</organism>
<feature type="repeat" description="ANK" evidence="3">
    <location>
        <begin position="609"/>
        <end position="641"/>
    </location>
</feature>
<proteinExistence type="predicted"/>
<dbReference type="PANTHER" id="PTHR24198:SF165">
    <property type="entry name" value="ANKYRIN REPEAT-CONTAINING PROTEIN-RELATED"/>
    <property type="match status" value="1"/>
</dbReference>
<feature type="repeat" description="ANK" evidence="3">
    <location>
        <begin position="311"/>
        <end position="343"/>
    </location>
</feature>
<dbReference type="Gene3D" id="1.25.40.20">
    <property type="entry name" value="Ankyrin repeat-containing domain"/>
    <property type="match status" value="4"/>
</dbReference>
<evidence type="ECO:0000256" key="3">
    <source>
        <dbReference type="PROSITE-ProRule" id="PRU00023"/>
    </source>
</evidence>
<dbReference type="Pfam" id="PF13637">
    <property type="entry name" value="Ank_4"/>
    <property type="match status" value="1"/>
</dbReference>
<accession>A0AAV4HM79</accession>
<dbReference type="InterPro" id="IPR002110">
    <property type="entry name" value="Ankyrin_rpt"/>
</dbReference>
<dbReference type="Proteomes" id="UP000762676">
    <property type="component" value="Unassembled WGS sequence"/>
</dbReference>
<feature type="repeat" description="ANK" evidence="3">
    <location>
        <begin position="98"/>
        <end position="130"/>
    </location>
</feature>
<sequence>MSSMRSMRVETAKHKVAFGDDEMPIKSKKALLSTDVRLNEAIDNTDFLALKEILECKDEKVPETCLQAALLKAAEEGKKQIVQLLLTNGVCVKGRSETGSLALIAAAKHGYLDIVKLLIKKGAPVNGKDSSGKTALMAAVEKSCCSALITFLLEGCKADVNLQDDEGKTALMLAVEQWDYETVQILFLGNDEIKDYNCDEDIKDKEGHTALDLARMNGSDELLNVLKESRKKLCSPLSIAAGWNNLDLVKRLLDIHPSCVDNLDFGEEPLTSAMHGLDGNQETWDGKIHCSFELMDFLLQLGVNVNSCHLCGHTPLMFAAAAGSERAVRMLLSHKAYLDDVSYEMTGHHFLKSRTALMMAAQLGWVSIVELLIQAGANLKMKDGDQEDALGLAILGGHKTCVQALLKHWTPLSHYYIEIMAEQKVLDVLTEVKDRWENLFENAHMLQEVLCKAVQTRCYELVKALIIFGAEVDFDIEDEYHLRPLHSALDDFDMLCLLVEYGADIELGPTESDCTPLMMAASAGNKTHVQNLLRCDADLEAEFFGSTALTIGCAKENVEIITVLLENGMDVDHITGSRTPLWHSLDAGKYRSVETLIRHGANVNFADCNGVTVLMKAVKQNPPIFSKLILESGAAINTQDNRGNTALFHALEKYEGSVDMEEKVSLLLRRGADVNHTNLAMKTPLMVATELKSDFKNVLKTLLDSQSDVNAQDVEGDTALHYAVSSFDEAKLEMLSSKGADMNLANHESRTPLLAAFKNLNEEAVRGFLRRGAIVNENSSQGVRQVWINDLNGCLRKANKRSYSNKSFYSFIACFGAMLQCSCTLQGVNSPDLDEFSVTCIDENEFGLLIALVTWGVGPNTVPLSCVPTTIDISPILDAASVCNSRVSPMCVAILARQPKIVAMFALAKFYHKGDVEMLQQPFVREFTQFMDGWINPDLFSIDDLRPDKWSLQTWSKLAVLRAVGYGSGREQRVRALPIPHELQDEFLYKQIP</sequence>
<gene>
    <name evidence="4" type="ORF">ElyMa_001020000</name>
</gene>
<evidence type="ECO:0000313" key="4">
    <source>
        <dbReference type="EMBL" id="GFR98462.1"/>
    </source>
</evidence>
<dbReference type="EMBL" id="BMAT01002068">
    <property type="protein sequence ID" value="GFR98462.1"/>
    <property type="molecule type" value="Genomic_DNA"/>
</dbReference>
<name>A0AAV4HM79_9GAST</name>
<protein>
    <submittedName>
        <fullName evidence="4">Ankyrin repeat protein</fullName>
    </submittedName>
</protein>
<evidence type="ECO:0000256" key="1">
    <source>
        <dbReference type="ARBA" id="ARBA00022737"/>
    </source>
</evidence>
<dbReference type="AlphaFoldDB" id="A0AAV4HM79"/>
<dbReference type="PROSITE" id="PS50297">
    <property type="entry name" value="ANK_REP_REGION"/>
    <property type="match status" value="4"/>
</dbReference>
<evidence type="ECO:0000313" key="5">
    <source>
        <dbReference type="Proteomes" id="UP000762676"/>
    </source>
</evidence>
<feature type="repeat" description="ANK" evidence="3">
    <location>
        <begin position="576"/>
        <end position="608"/>
    </location>
</feature>
<dbReference type="SMART" id="SM00248">
    <property type="entry name" value="ANK"/>
    <property type="match status" value="19"/>
</dbReference>
<feature type="repeat" description="ANK" evidence="3">
    <location>
        <begin position="715"/>
        <end position="747"/>
    </location>
</feature>
<dbReference type="InterPro" id="IPR036770">
    <property type="entry name" value="Ankyrin_rpt-contain_sf"/>
</dbReference>
<feature type="repeat" description="ANK" evidence="3">
    <location>
        <begin position="352"/>
        <end position="384"/>
    </location>
</feature>
<dbReference type="PANTHER" id="PTHR24198">
    <property type="entry name" value="ANKYRIN REPEAT AND PROTEIN KINASE DOMAIN-CONTAINING PROTEIN"/>
    <property type="match status" value="1"/>
</dbReference>
<evidence type="ECO:0000256" key="2">
    <source>
        <dbReference type="ARBA" id="ARBA00023043"/>
    </source>
</evidence>
<keyword evidence="1" id="KW-0677">Repeat</keyword>
<dbReference type="SUPFAM" id="SSF48403">
    <property type="entry name" value="Ankyrin repeat"/>
    <property type="match status" value="3"/>
</dbReference>
<dbReference type="Pfam" id="PF12796">
    <property type="entry name" value="Ank_2"/>
    <property type="match status" value="4"/>
</dbReference>
<comment type="caution">
    <text evidence="4">The sequence shown here is derived from an EMBL/GenBank/DDBJ whole genome shotgun (WGS) entry which is preliminary data.</text>
</comment>
<reference evidence="4 5" key="1">
    <citation type="journal article" date="2021" name="Elife">
        <title>Chloroplast acquisition without the gene transfer in kleptoplastic sea slugs, Plakobranchus ocellatus.</title>
        <authorList>
            <person name="Maeda T."/>
            <person name="Takahashi S."/>
            <person name="Yoshida T."/>
            <person name="Shimamura S."/>
            <person name="Takaki Y."/>
            <person name="Nagai Y."/>
            <person name="Toyoda A."/>
            <person name="Suzuki Y."/>
            <person name="Arimoto A."/>
            <person name="Ishii H."/>
            <person name="Satoh N."/>
            <person name="Nishiyama T."/>
            <person name="Hasebe M."/>
            <person name="Maruyama T."/>
            <person name="Minagawa J."/>
            <person name="Obokata J."/>
            <person name="Shigenobu S."/>
        </authorList>
    </citation>
    <scope>NUCLEOTIDE SEQUENCE [LARGE SCALE GENOMIC DNA]</scope>
</reference>
<keyword evidence="2 3" id="KW-0040">ANK repeat</keyword>
<keyword evidence="5" id="KW-1185">Reference proteome</keyword>
<feature type="repeat" description="ANK" evidence="3">
    <location>
        <begin position="544"/>
        <end position="576"/>
    </location>
</feature>